<dbReference type="SMART" id="SM00700">
    <property type="entry name" value="JHBP"/>
    <property type="match status" value="1"/>
</dbReference>
<evidence type="ECO:0000256" key="1">
    <source>
        <dbReference type="SAM" id="SignalP"/>
    </source>
</evidence>
<organism evidence="2 3">
    <name type="scientific">Bicyclus anynana</name>
    <name type="common">Squinting bush brown butterfly</name>
    <dbReference type="NCBI Taxonomy" id="110368"/>
    <lineage>
        <taxon>Eukaryota</taxon>
        <taxon>Metazoa</taxon>
        <taxon>Ecdysozoa</taxon>
        <taxon>Arthropoda</taxon>
        <taxon>Hexapoda</taxon>
        <taxon>Insecta</taxon>
        <taxon>Pterygota</taxon>
        <taxon>Neoptera</taxon>
        <taxon>Endopterygota</taxon>
        <taxon>Lepidoptera</taxon>
        <taxon>Glossata</taxon>
        <taxon>Ditrysia</taxon>
        <taxon>Papilionoidea</taxon>
        <taxon>Nymphalidae</taxon>
        <taxon>Satyrinae</taxon>
        <taxon>Satyrini</taxon>
        <taxon>Mycalesina</taxon>
        <taxon>Bicyclus</taxon>
    </lineage>
</organism>
<feature type="chain" id="PRO_5045431622" evidence="1">
    <location>
        <begin position="19"/>
        <end position="257"/>
    </location>
</feature>
<dbReference type="InterPro" id="IPR038606">
    <property type="entry name" value="To_sf"/>
</dbReference>
<evidence type="ECO:0000313" key="2">
    <source>
        <dbReference type="Proteomes" id="UP001652582"/>
    </source>
</evidence>
<dbReference type="Pfam" id="PF06585">
    <property type="entry name" value="JHBP"/>
    <property type="match status" value="1"/>
</dbReference>
<dbReference type="Gene3D" id="3.15.10.30">
    <property type="entry name" value="Haemolymph juvenile hormone binding protein"/>
    <property type="match status" value="1"/>
</dbReference>
<dbReference type="GeneID" id="112057160"/>
<gene>
    <name evidence="3" type="primary">LOC112057160</name>
</gene>
<dbReference type="InterPro" id="IPR010562">
    <property type="entry name" value="Haemolymph_juvenile_hormone-bd"/>
</dbReference>
<dbReference type="Proteomes" id="UP001652582">
    <property type="component" value="Chromosome 13"/>
</dbReference>
<keyword evidence="1" id="KW-0732">Signal</keyword>
<sequence>MFVLKLVLVCVVLIQCDAAFVDSLPKCSIIDDDCIGGVFENSLRKIGSVGIPEINMPPIDPLKVTNVTMKVLDMVNIILTDGVVRGISKCKSKKFHIELEKRTGVLELICDIVIKGSIIIQGTSPALQGIFGTPTVDGAGKGKVKLEKLFLHFDFPLMPFKKDDGKVYFKVLHKNMKYKHDVEKVTFAAEKLMVGSEDISKVVIPYLNDNYKMVLEIFGGPLFDKTTEITTDFLKIFYENTPADLYIVENLNSYLIN</sequence>
<name>A0ABM3LPP1_BICAN</name>
<protein>
    <submittedName>
        <fullName evidence="3">Uncharacterized protein LOC112057160</fullName>
    </submittedName>
</protein>
<evidence type="ECO:0000313" key="3">
    <source>
        <dbReference type="RefSeq" id="XP_052741059.1"/>
    </source>
</evidence>
<dbReference type="RefSeq" id="XP_052741059.1">
    <property type="nucleotide sequence ID" value="XM_052885099.1"/>
</dbReference>
<dbReference type="PANTHER" id="PTHR11008:SF32">
    <property type="entry name" value="CIRCADIAN CLOCK-CONTROLLED PROTEIN DAYWAKE-RELATED"/>
    <property type="match status" value="1"/>
</dbReference>
<reference evidence="3" key="1">
    <citation type="submission" date="2025-08" db="UniProtKB">
        <authorList>
            <consortium name="RefSeq"/>
        </authorList>
    </citation>
    <scope>IDENTIFICATION</scope>
</reference>
<feature type="signal peptide" evidence="1">
    <location>
        <begin position="1"/>
        <end position="18"/>
    </location>
</feature>
<proteinExistence type="predicted"/>
<keyword evidence="2" id="KW-1185">Reference proteome</keyword>
<dbReference type="PANTHER" id="PTHR11008">
    <property type="entry name" value="PROTEIN TAKEOUT-LIKE PROTEIN"/>
    <property type="match status" value="1"/>
</dbReference>
<accession>A0ABM3LPP1</accession>